<proteinExistence type="predicted"/>
<name>A0A1G2U7U1_9BACT</name>
<reference evidence="1 2" key="1">
    <citation type="journal article" date="2016" name="Nat. Commun.">
        <title>Thousands of microbial genomes shed light on interconnected biogeochemical processes in an aquifer system.</title>
        <authorList>
            <person name="Anantharaman K."/>
            <person name="Brown C.T."/>
            <person name="Hug L.A."/>
            <person name="Sharon I."/>
            <person name="Castelle C.J."/>
            <person name="Probst A.J."/>
            <person name="Thomas B.C."/>
            <person name="Singh A."/>
            <person name="Wilkins M.J."/>
            <person name="Karaoz U."/>
            <person name="Brodie E.L."/>
            <person name="Williams K.H."/>
            <person name="Hubbard S.S."/>
            <person name="Banfield J.F."/>
        </authorList>
    </citation>
    <scope>NUCLEOTIDE SEQUENCE [LARGE SCALE GENOMIC DNA]</scope>
</reference>
<dbReference type="EMBL" id="MHWG01000015">
    <property type="protein sequence ID" value="OHB05546.1"/>
    <property type="molecule type" value="Genomic_DNA"/>
</dbReference>
<accession>A0A1G2U7U1</accession>
<comment type="caution">
    <text evidence="1">The sequence shown here is derived from an EMBL/GenBank/DDBJ whole genome shotgun (WGS) entry which is preliminary data.</text>
</comment>
<dbReference type="AlphaFoldDB" id="A0A1G2U7U1"/>
<dbReference type="Proteomes" id="UP000177068">
    <property type="component" value="Unassembled WGS sequence"/>
</dbReference>
<sequence length="216" mass="25268">MPKNLTQAEWDAIEKEFLKNMNDRYFQDIRNDIQTLRKNRPESIKSQLCLAFTLADSLSRIHKIFSGVRGENLDKDNEDRFRAWMDAFVLTEKNDEYKKYKGLIAPNSKVLWNIRNSFLHFYSFPPVKEGQDYVIFGYNLSVETNSNVKKAFQEKGYKAVTHMDALRLIEAIFSGFLVQLIHLTEMIKNNPAQYIENVLYARNILFTQSAVVVPKK</sequence>
<gene>
    <name evidence="1" type="ORF">A3A26_03450</name>
</gene>
<evidence type="ECO:0000313" key="1">
    <source>
        <dbReference type="EMBL" id="OHB05546.1"/>
    </source>
</evidence>
<organism evidence="1 2">
    <name type="scientific">Candidatus Zambryskibacteria bacterium RIFCSPLOWO2_01_FULL_47_14</name>
    <dbReference type="NCBI Taxonomy" id="1802763"/>
    <lineage>
        <taxon>Bacteria</taxon>
        <taxon>Candidatus Zambryskiibacteriota</taxon>
    </lineage>
</organism>
<protein>
    <submittedName>
        <fullName evidence="1">Uncharacterized protein</fullName>
    </submittedName>
</protein>
<evidence type="ECO:0000313" key="2">
    <source>
        <dbReference type="Proteomes" id="UP000177068"/>
    </source>
</evidence>